<protein>
    <recommendedName>
        <fullName evidence="4">Outer membrane protein beta-barrel domain-containing protein</fullName>
    </recommendedName>
</protein>
<dbReference type="OrthoDB" id="360083at2"/>
<dbReference type="AlphaFoldDB" id="A0A1H9JNM0"/>
<evidence type="ECO:0000313" key="3">
    <source>
        <dbReference type="Proteomes" id="UP000182360"/>
    </source>
</evidence>
<evidence type="ECO:0000313" key="2">
    <source>
        <dbReference type="EMBL" id="SEQ88379.1"/>
    </source>
</evidence>
<dbReference type="Proteomes" id="UP000182360">
    <property type="component" value="Unassembled WGS sequence"/>
</dbReference>
<keyword evidence="3" id="KW-1185">Reference proteome</keyword>
<accession>A0A1H9JNM0</accession>
<name>A0A1H9JNM0_9SPIR</name>
<organism evidence="2 3">
    <name type="scientific">Treponema bryantii</name>
    <dbReference type="NCBI Taxonomy" id="163"/>
    <lineage>
        <taxon>Bacteria</taxon>
        <taxon>Pseudomonadati</taxon>
        <taxon>Spirochaetota</taxon>
        <taxon>Spirochaetia</taxon>
        <taxon>Spirochaetales</taxon>
        <taxon>Treponemataceae</taxon>
        <taxon>Treponema</taxon>
    </lineage>
</organism>
<gene>
    <name evidence="2" type="ORF">SAMN04487977_11416</name>
</gene>
<feature type="chain" id="PRO_5010256699" description="Outer membrane protein beta-barrel domain-containing protein" evidence="1">
    <location>
        <begin position="21"/>
        <end position="195"/>
    </location>
</feature>
<dbReference type="RefSeq" id="WP_074645587.1">
    <property type="nucleotide sequence ID" value="NZ_FOFU01000014.1"/>
</dbReference>
<keyword evidence="1" id="KW-0732">Signal</keyword>
<evidence type="ECO:0008006" key="4">
    <source>
        <dbReference type="Google" id="ProtNLM"/>
    </source>
</evidence>
<evidence type="ECO:0000256" key="1">
    <source>
        <dbReference type="SAM" id="SignalP"/>
    </source>
</evidence>
<proteinExistence type="predicted"/>
<feature type="signal peptide" evidence="1">
    <location>
        <begin position="1"/>
        <end position="20"/>
    </location>
</feature>
<reference evidence="2 3" key="1">
    <citation type="submission" date="2016-10" db="EMBL/GenBank/DDBJ databases">
        <authorList>
            <person name="de Groot N.N."/>
        </authorList>
    </citation>
    <scope>NUCLEOTIDE SEQUENCE [LARGE SCALE GENOMIC DNA]</scope>
    <source>
        <strain evidence="2 3">B25</strain>
    </source>
</reference>
<sequence length="195" mass="22154">MKKFTLVAALMVLLCGTSIAAKEFDWSQCWCNYGGGIKQGDFIVNADVGLFYDDLSLSSYDGFWFFPPVMVEVQYAQPIWKLPFTFGGYAGLHGWGYSYSYPVGGETYRSKKTFMAFFFGGEAAYHIQMPPKGLDLYAVTRLGFNIPVKNTYYDYYSSFVDFGEAIGANWFFSDFFGLNFEIGYPFTKFGATFKF</sequence>
<dbReference type="EMBL" id="FOFU01000014">
    <property type="protein sequence ID" value="SEQ88379.1"/>
    <property type="molecule type" value="Genomic_DNA"/>
</dbReference>